<dbReference type="CDD" id="cd00067">
    <property type="entry name" value="GAL4"/>
    <property type="match status" value="1"/>
</dbReference>
<feature type="region of interest" description="Disordered" evidence="6">
    <location>
        <begin position="142"/>
        <end position="161"/>
    </location>
</feature>
<dbReference type="GO" id="GO:0000981">
    <property type="term" value="F:DNA-binding transcription factor activity, RNA polymerase II-specific"/>
    <property type="evidence" value="ECO:0007669"/>
    <property type="project" value="InterPro"/>
</dbReference>
<sequence>MSHTSRHPLRKSCAFCRARKIKCSNETICEACRKQNVDCVYDWDSRPTKARPISRDGSRRNSNADGTISVPMMRRQRSSTAGSSRSTLFPEDPTLSAENAMVSLDCEDVATVLEEIFQENFQVDLGLGTKPEFQGNDATFSHALQRNPSGQGGNSSSKSFQRDPQYTSILHFLAHDLVSLVVDKVGVLGSTFLEHGGGRFYSGTLASDTTPTMFDATLSGPSPLSEYGTRQIGQLVDVWYSIHPLSFLVSKTLLLRALRDSTHDEILLAVILADASMSLGDEVAVGKAHTLLSWAASQLHNRPVPTAATQPGLPGDGVSLPSLSTAQALMLLGWNALCQKRIRRATCYIDLAGRIATEIKERISTFGGSLVTSRINGIEVCEVEKEIAAYLYWTTYALNLWISLQTRNPFSQLQHTSVASILLPADESSSALMRLDEISDNFSTLQKQKEMIKDLWPLAHIASTAAYIFNAYLKTGCPENATAVCHEASRVLTENIFVVNLQPAPDPSRYFVLAMYHTMSIHLLFPSTGASPLTGSLLLNEADVESFLLSAQQSASILLQNDNHEDLVLPSLPVQNRSNIPDIFCPIMDACARSMSFIYAQKASGAYAMNPQLDTYDIRLEALASRLVDIAASDFVPGGSQLRVIKKHLKAVLRAFGGDFKTPSDGDRLLSLSPMPIRPQSATSSTTCSRRNSFLSHSPPSEYISAAPTAIGSARSSMIGAMSAPMIPTSSAESYQTPFPAFSSPEARPQEWNNYFTPSMNTATLAQPSVDLSLTGMMNPDVVFPGEWGTNQTRMSADMNMEPVNMGPHWQWQLGGVSLPPEAVTAGGDVDDMFYYFNR</sequence>
<dbReference type="Gene3D" id="4.10.240.10">
    <property type="entry name" value="Zn(2)-C6 fungal-type DNA-binding domain"/>
    <property type="match status" value="1"/>
</dbReference>
<comment type="subcellular location">
    <subcellularLocation>
        <location evidence="1">Nucleus</location>
    </subcellularLocation>
</comment>
<evidence type="ECO:0000256" key="6">
    <source>
        <dbReference type="SAM" id="MobiDB-lite"/>
    </source>
</evidence>
<dbReference type="InterPro" id="IPR001138">
    <property type="entry name" value="Zn2Cys6_DnaBD"/>
</dbReference>
<feature type="compositionally biased region" description="Polar residues" evidence="6">
    <location>
        <begin position="78"/>
        <end position="87"/>
    </location>
</feature>
<dbReference type="GO" id="GO:0005634">
    <property type="term" value="C:nucleus"/>
    <property type="evidence" value="ECO:0007669"/>
    <property type="project" value="UniProtKB-SubCell"/>
</dbReference>
<keyword evidence="3" id="KW-0805">Transcription regulation</keyword>
<organism evidence="8 9">
    <name type="scientific">Colletotrichum gloeosporioides</name>
    <name type="common">Anthracnose fungus</name>
    <name type="synonym">Glomerella cingulata</name>
    <dbReference type="NCBI Taxonomy" id="474922"/>
    <lineage>
        <taxon>Eukaryota</taxon>
        <taxon>Fungi</taxon>
        <taxon>Dikarya</taxon>
        <taxon>Ascomycota</taxon>
        <taxon>Pezizomycotina</taxon>
        <taxon>Sordariomycetes</taxon>
        <taxon>Hypocreomycetidae</taxon>
        <taxon>Glomerellales</taxon>
        <taxon>Glomerellaceae</taxon>
        <taxon>Colletotrichum</taxon>
        <taxon>Colletotrichum gloeosporioides species complex</taxon>
    </lineage>
</organism>
<feature type="domain" description="Zn(2)-C6 fungal-type" evidence="7">
    <location>
        <begin position="12"/>
        <end position="41"/>
    </location>
</feature>
<dbReference type="SUPFAM" id="SSF57701">
    <property type="entry name" value="Zn2/Cys6 DNA-binding domain"/>
    <property type="match status" value="1"/>
</dbReference>
<dbReference type="PROSITE" id="PS00463">
    <property type="entry name" value="ZN2_CY6_FUNGAL_1"/>
    <property type="match status" value="1"/>
</dbReference>
<keyword evidence="5" id="KW-0539">Nucleus</keyword>
<dbReference type="SMART" id="SM00066">
    <property type="entry name" value="GAL4"/>
    <property type="match status" value="1"/>
</dbReference>
<proteinExistence type="predicted"/>
<feature type="region of interest" description="Disordered" evidence="6">
    <location>
        <begin position="49"/>
        <end position="92"/>
    </location>
</feature>
<dbReference type="PROSITE" id="PS50048">
    <property type="entry name" value="ZN2_CY6_FUNGAL_2"/>
    <property type="match status" value="1"/>
</dbReference>
<dbReference type="GO" id="GO:0008270">
    <property type="term" value="F:zinc ion binding"/>
    <property type="evidence" value="ECO:0007669"/>
    <property type="project" value="InterPro"/>
</dbReference>
<reference evidence="8" key="1">
    <citation type="journal article" date="2020" name="Phytopathology">
        <title>Genome sequence and comparative analysis of Colletotrichum gloeosporioides isolated from Liriodendron leaves.</title>
        <authorList>
            <person name="Fu F.F."/>
            <person name="Hao Z."/>
            <person name="Wang P."/>
            <person name="Lu Y."/>
            <person name="Xue L.J."/>
            <person name="Wei G."/>
            <person name="Tian Y."/>
            <person name="Baishi H."/>
            <person name="Xu H."/>
            <person name="Shi J."/>
            <person name="Cheng T."/>
            <person name="Wang G."/>
            <person name="Yi Y."/>
            <person name="Chen J."/>
        </authorList>
    </citation>
    <scope>NUCLEOTIDE SEQUENCE</scope>
    <source>
        <strain evidence="8">Lc1</strain>
    </source>
</reference>
<comment type="caution">
    <text evidence="8">The sequence shown here is derived from an EMBL/GenBank/DDBJ whole genome shotgun (WGS) entry which is preliminary data.</text>
</comment>
<evidence type="ECO:0000256" key="2">
    <source>
        <dbReference type="ARBA" id="ARBA00022723"/>
    </source>
</evidence>
<name>A0A8H4CS43_COLGL</name>
<feature type="compositionally biased region" description="Basic and acidic residues" evidence="6">
    <location>
        <begin position="49"/>
        <end position="59"/>
    </location>
</feature>
<evidence type="ECO:0000256" key="5">
    <source>
        <dbReference type="ARBA" id="ARBA00023242"/>
    </source>
</evidence>
<evidence type="ECO:0000313" key="8">
    <source>
        <dbReference type="EMBL" id="KAF3809064.1"/>
    </source>
</evidence>
<feature type="compositionally biased region" description="Polar residues" evidence="6">
    <location>
        <begin position="680"/>
        <end position="692"/>
    </location>
</feature>
<dbReference type="Pfam" id="PF00172">
    <property type="entry name" value="Zn_clus"/>
    <property type="match status" value="1"/>
</dbReference>
<evidence type="ECO:0000313" key="9">
    <source>
        <dbReference type="Proteomes" id="UP000613401"/>
    </source>
</evidence>
<dbReference type="InterPro" id="IPR036864">
    <property type="entry name" value="Zn2-C6_fun-type_DNA-bd_sf"/>
</dbReference>
<evidence type="ECO:0000256" key="1">
    <source>
        <dbReference type="ARBA" id="ARBA00004123"/>
    </source>
</evidence>
<dbReference type="RefSeq" id="XP_045268223.1">
    <property type="nucleotide sequence ID" value="XM_045411165.1"/>
</dbReference>
<protein>
    <recommendedName>
        <fullName evidence="7">Zn(2)-C6 fungal-type domain-containing protein</fullName>
    </recommendedName>
</protein>
<dbReference type="PANTHER" id="PTHR47338">
    <property type="entry name" value="ZN(II)2CYS6 TRANSCRIPTION FACTOR (EUROFUNG)-RELATED"/>
    <property type="match status" value="1"/>
</dbReference>
<accession>A0A8H4CS43</accession>
<gene>
    <name evidence="8" type="ORF">GCG54_00011260</name>
</gene>
<dbReference type="Proteomes" id="UP000613401">
    <property type="component" value="Unassembled WGS sequence"/>
</dbReference>
<dbReference type="InterPro" id="IPR050815">
    <property type="entry name" value="TF_fung"/>
</dbReference>
<keyword evidence="4" id="KW-0804">Transcription</keyword>
<evidence type="ECO:0000256" key="3">
    <source>
        <dbReference type="ARBA" id="ARBA00023015"/>
    </source>
</evidence>
<feature type="region of interest" description="Disordered" evidence="6">
    <location>
        <begin position="673"/>
        <end position="692"/>
    </location>
</feature>
<dbReference type="AlphaFoldDB" id="A0A8H4CS43"/>
<evidence type="ECO:0000259" key="7">
    <source>
        <dbReference type="PROSITE" id="PS50048"/>
    </source>
</evidence>
<reference evidence="8" key="2">
    <citation type="submission" date="2020-03" db="EMBL/GenBank/DDBJ databases">
        <authorList>
            <person name="Fu F.-F."/>
            <person name="Chen J."/>
        </authorList>
    </citation>
    <scope>NUCLEOTIDE SEQUENCE</scope>
    <source>
        <strain evidence="8">Lc1</strain>
    </source>
</reference>
<dbReference type="CDD" id="cd12148">
    <property type="entry name" value="fungal_TF_MHR"/>
    <property type="match status" value="1"/>
</dbReference>
<dbReference type="EMBL" id="WVTB01000017">
    <property type="protein sequence ID" value="KAF3809064.1"/>
    <property type="molecule type" value="Genomic_DNA"/>
</dbReference>
<keyword evidence="9" id="KW-1185">Reference proteome</keyword>
<keyword evidence="2" id="KW-0479">Metal-binding</keyword>
<dbReference type="GeneID" id="69018386"/>
<dbReference type="PANTHER" id="PTHR47338:SF5">
    <property type="entry name" value="ZN(II)2CYS6 TRANSCRIPTION FACTOR (EUROFUNG)"/>
    <property type="match status" value="1"/>
</dbReference>
<evidence type="ECO:0000256" key="4">
    <source>
        <dbReference type="ARBA" id="ARBA00023163"/>
    </source>
</evidence>